<dbReference type="KEGG" id="mah:MEALZ_2854"/>
<keyword evidence="2" id="KW-1185">Reference proteome</keyword>
<reference evidence="2" key="1">
    <citation type="journal article" date="2012" name="J. Bacteriol.">
        <title>Genome sequence of the haloalkaliphilic methanotrophic bacterium Methylomicrobium alcaliphilum 20Z.</title>
        <authorList>
            <person name="Vuilleumier S."/>
            <person name="Khmelenina V.N."/>
            <person name="Bringel F."/>
            <person name="Reshetnikov A.S."/>
            <person name="Lajus A."/>
            <person name="Mangenot S."/>
            <person name="Rouy Z."/>
            <person name="Op den Camp H.J."/>
            <person name="Jetten M.S."/>
            <person name="Dispirito A.A."/>
            <person name="Dunfield P."/>
            <person name="Klotz M.G."/>
            <person name="Semrau J.D."/>
            <person name="Stein L.Y."/>
            <person name="Barbe V."/>
            <person name="Medigue C."/>
            <person name="Trotsenko Y.A."/>
            <person name="Kalyuzhnaya M.G."/>
        </authorList>
    </citation>
    <scope>NUCLEOTIDE SEQUENCE [LARGE SCALE GENOMIC DNA]</scope>
    <source>
        <strain evidence="2">DSM 19304 / NCIMB 14124 / VKM B-2133 / 20Z</strain>
    </source>
</reference>
<proteinExistence type="predicted"/>
<evidence type="ECO:0000313" key="1">
    <source>
        <dbReference type="EMBL" id="CCE24520.1"/>
    </source>
</evidence>
<gene>
    <name evidence="1" type="ordered locus">MEALZ_2854</name>
</gene>
<evidence type="ECO:0000313" key="2">
    <source>
        <dbReference type="Proteomes" id="UP000008315"/>
    </source>
</evidence>
<dbReference type="HOGENOM" id="CLU_3027045_0_0_6"/>
<name>G4T0C8_META2</name>
<dbReference type="EMBL" id="FO082060">
    <property type="protein sequence ID" value="CCE24520.1"/>
    <property type="molecule type" value="Genomic_DNA"/>
</dbReference>
<dbReference type="STRING" id="1091494.MEALZ_2854"/>
<organism evidence="1 2">
    <name type="scientific">Methylotuvimicrobium alcaliphilum (strain DSM 19304 / NCIMB 14124 / VKM B-2133 / 20Z)</name>
    <name type="common">Methylomicrobium alcaliphilum</name>
    <dbReference type="NCBI Taxonomy" id="1091494"/>
    <lineage>
        <taxon>Bacteria</taxon>
        <taxon>Pseudomonadati</taxon>
        <taxon>Pseudomonadota</taxon>
        <taxon>Gammaproteobacteria</taxon>
        <taxon>Methylococcales</taxon>
        <taxon>Methylococcaceae</taxon>
        <taxon>Methylotuvimicrobium</taxon>
    </lineage>
</organism>
<dbReference type="PATRIC" id="fig|271065.3.peg.2923"/>
<accession>G4T0C8</accession>
<dbReference type="Proteomes" id="UP000008315">
    <property type="component" value="Chromosome"/>
</dbReference>
<protein>
    <submittedName>
        <fullName evidence="1">Uncharacterized protein</fullName>
    </submittedName>
</protein>
<sequence length="55" mass="6078">MKEAVGWVGAKRKPIMETPQTAGNYCGWIYKIRSARDSVVGLKRWVSASASTHPT</sequence>
<dbReference type="AlphaFoldDB" id="G4T0C8"/>